<dbReference type="Pfam" id="PF07681">
    <property type="entry name" value="DoxX"/>
    <property type="match status" value="1"/>
</dbReference>
<dbReference type="PANTHER" id="PTHR33452">
    <property type="entry name" value="OXIDOREDUCTASE CATD-RELATED"/>
    <property type="match status" value="1"/>
</dbReference>
<keyword evidence="5 7" id="KW-1133">Transmembrane helix</keyword>
<feature type="transmembrane region" description="Helical" evidence="7">
    <location>
        <begin position="20"/>
        <end position="46"/>
    </location>
</feature>
<organism evidence="8 9">
    <name type="scientific">Paracoccus sediminis</name>
    <dbReference type="NCBI Taxonomy" id="1214787"/>
    <lineage>
        <taxon>Bacteria</taxon>
        <taxon>Pseudomonadati</taxon>
        <taxon>Pseudomonadota</taxon>
        <taxon>Alphaproteobacteria</taxon>
        <taxon>Rhodobacterales</taxon>
        <taxon>Paracoccaceae</taxon>
        <taxon>Paracoccus</taxon>
    </lineage>
</organism>
<keyword evidence="3" id="KW-1003">Cell membrane</keyword>
<evidence type="ECO:0000313" key="9">
    <source>
        <dbReference type="Proteomes" id="UP000198409"/>
    </source>
</evidence>
<dbReference type="Proteomes" id="UP000198409">
    <property type="component" value="Unassembled WGS sequence"/>
</dbReference>
<dbReference type="PANTHER" id="PTHR33452:SF1">
    <property type="entry name" value="INNER MEMBRANE PROTEIN YPHA-RELATED"/>
    <property type="match status" value="1"/>
</dbReference>
<dbReference type="InterPro" id="IPR051907">
    <property type="entry name" value="DoxX-like_oxidoreductase"/>
</dbReference>
<accession>A0A238W6T5</accession>
<evidence type="ECO:0000256" key="6">
    <source>
        <dbReference type="ARBA" id="ARBA00023136"/>
    </source>
</evidence>
<keyword evidence="6 7" id="KW-0472">Membrane</keyword>
<evidence type="ECO:0000256" key="5">
    <source>
        <dbReference type="ARBA" id="ARBA00022989"/>
    </source>
</evidence>
<dbReference type="RefSeq" id="WP_242626562.1">
    <property type="nucleotide sequence ID" value="NZ_FZNM01000003.1"/>
</dbReference>
<evidence type="ECO:0000256" key="2">
    <source>
        <dbReference type="ARBA" id="ARBA00006679"/>
    </source>
</evidence>
<evidence type="ECO:0000256" key="1">
    <source>
        <dbReference type="ARBA" id="ARBA00004651"/>
    </source>
</evidence>
<evidence type="ECO:0000256" key="3">
    <source>
        <dbReference type="ARBA" id="ARBA00022475"/>
    </source>
</evidence>
<comment type="similarity">
    <text evidence="2">Belongs to the DoxX family.</text>
</comment>
<feature type="transmembrane region" description="Helical" evidence="7">
    <location>
        <begin position="66"/>
        <end position="86"/>
    </location>
</feature>
<dbReference type="EMBL" id="FZNM01000003">
    <property type="protein sequence ID" value="SNR42266.1"/>
    <property type="molecule type" value="Genomic_DNA"/>
</dbReference>
<dbReference type="GO" id="GO:0005886">
    <property type="term" value="C:plasma membrane"/>
    <property type="evidence" value="ECO:0007669"/>
    <property type="project" value="UniProtKB-SubCell"/>
</dbReference>
<evidence type="ECO:0000313" key="8">
    <source>
        <dbReference type="EMBL" id="SNR42266.1"/>
    </source>
</evidence>
<reference evidence="9" key="1">
    <citation type="submission" date="2017-06" db="EMBL/GenBank/DDBJ databases">
        <authorList>
            <person name="Varghese N."/>
            <person name="Submissions S."/>
        </authorList>
    </citation>
    <scope>NUCLEOTIDE SEQUENCE [LARGE SCALE GENOMIC DNA]</scope>
    <source>
        <strain evidence="9">DSM 26170</strain>
    </source>
</reference>
<gene>
    <name evidence="8" type="ORF">SAMN06265378_103422</name>
</gene>
<proteinExistence type="inferred from homology"/>
<feature type="transmembrane region" description="Helical" evidence="7">
    <location>
        <begin position="123"/>
        <end position="142"/>
    </location>
</feature>
<name>A0A238W6T5_9RHOB</name>
<evidence type="ECO:0000256" key="4">
    <source>
        <dbReference type="ARBA" id="ARBA00022692"/>
    </source>
</evidence>
<comment type="subcellular location">
    <subcellularLocation>
        <location evidence="1">Cell membrane</location>
        <topology evidence="1">Multi-pass membrane protein</topology>
    </subcellularLocation>
</comment>
<keyword evidence="4 7" id="KW-0812">Transmembrane</keyword>
<dbReference type="InterPro" id="IPR032808">
    <property type="entry name" value="DoxX"/>
</dbReference>
<dbReference type="AlphaFoldDB" id="A0A238W6T5"/>
<evidence type="ECO:0000256" key="7">
    <source>
        <dbReference type="SAM" id="Phobius"/>
    </source>
</evidence>
<feature type="transmembrane region" description="Helical" evidence="7">
    <location>
        <begin position="93"/>
        <end position="111"/>
    </location>
</feature>
<protein>
    <submittedName>
        <fullName evidence="8">Putative oxidoreductase</fullName>
    </submittedName>
</protein>
<sequence length="150" mass="16248">MMTDYTTADTRYIIPGLRGLYAALSPLTVLYMRLIAGIAFMAHGWPKINAPMDAVGMVEGLGFQPGWFWAPLLAATEFFGGLLLAVGLLTRPAALATSIVLCVTTYFHWVAQAQGYAGAEKSLLWLAITLYFVAHGGGRFSADRAIGRQF</sequence>